<reference evidence="1 2" key="1">
    <citation type="journal article" date="2016" name="Nat. Commun.">
        <title>Thousands of microbial genomes shed light on interconnected biogeochemical processes in an aquifer system.</title>
        <authorList>
            <person name="Anantharaman K."/>
            <person name="Brown C.T."/>
            <person name="Hug L.A."/>
            <person name="Sharon I."/>
            <person name="Castelle C.J."/>
            <person name="Probst A.J."/>
            <person name="Thomas B.C."/>
            <person name="Singh A."/>
            <person name="Wilkins M.J."/>
            <person name="Karaoz U."/>
            <person name="Brodie E.L."/>
            <person name="Williams K.H."/>
            <person name="Hubbard S.S."/>
            <person name="Banfield J.F."/>
        </authorList>
    </citation>
    <scope>NUCLEOTIDE SEQUENCE [LARGE SCALE GENOMIC DNA]</scope>
</reference>
<dbReference type="EMBL" id="MHQB01000019">
    <property type="protein sequence ID" value="OGZ94132.1"/>
    <property type="molecule type" value="Genomic_DNA"/>
</dbReference>
<comment type="caution">
    <text evidence="1">The sequence shown here is derived from an EMBL/GenBank/DDBJ whole genome shotgun (WGS) entry which is preliminary data.</text>
</comment>
<organism evidence="1 2">
    <name type="scientific">Candidatus Sungbacteria bacterium GWC2_49_10</name>
    <dbReference type="NCBI Taxonomy" id="1802263"/>
    <lineage>
        <taxon>Bacteria</taxon>
        <taxon>Candidatus Sungiibacteriota</taxon>
    </lineage>
</organism>
<proteinExistence type="predicted"/>
<evidence type="ECO:0000313" key="1">
    <source>
        <dbReference type="EMBL" id="OGZ94132.1"/>
    </source>
</evidence>
<protein>
    <submittedName>
        <fullName evidence="1">Uncharacterized protein</fullName>
    </submittedName>
</protein>
<dbReference type="AlphaFoldDB" id="A0A1G2K3Y6"/>
<evidence type="ECO:0000313" key="2">
    <source>
        <dbReference type="Proteomes" id="UP000177392"/>
    </source>
</evidence>
<gene>
    <name evidence="1" type="ORF">A2131_02145</name>
</gene>
<accession>A0A1G2K3Y6</accession>
<name>A0A1G2K3Y6_9BACT</name>
<sequence length="200" mass="23138">MAERLPNKKENVEGGEAFFENMQNGERDAAKGVLSTIDKIPKGLRKGILMFAAAGTILSATEASAYHDSRHRNTIEWDRIIGVAAQAQVVIEEIIRQKNPYENRRYESSREYRMQAEALRQKAYQEYHASIQRTESYFRQEMNRLDNTHLPPYEKARARNQLIAQRNDGIGVAREDFAMKMRQAGESERYANDIDRGNRR</sequence>
<dbReference type="Proteomes" id="UP000177392">
    <property type="component" value="Unassembled WGS sequence"/>
</dbReference>